<dbReference type="RefSeq" id="XP_011385216.2">
    <property type="nucleotide sequence ID" value="XM_011386914.2"/>
</dbReference>
<name>A0A6P3RZ66_PTEVA</name>
<dbReference type="OrthoDB" id="6159259at2759"/>
<keyword evidence="1" id="KW-1185">Reference proteome</keyword>
<dbReference type="GeneID" id="105310809"/>
<protein>
    <submittedName>
        <fullName evidence="2">Scaffold attachment factor B2-like</fullName>
    </submittedName>
</protein>
<reference evidence="2" key="1">
    <citation type="submission" date="2025-08" db="UniProtKB">
        <authorList>
            <consortium name="RefSeq"/>
        </authorList>
    </citation>
    <scope>IDENTIFICATION</scope>
    <source>
        <tissue evidence="2">Kidney</tissue>
    </source>
</reference>
<dbReference type="KEGG" id="pvp:105310809"/>
<accession>A0A6P3RZ66</accession>
<dbReference type="AlphaFoldDB" id="A0A6P3RZ66"/>
<dbReference type="Proteomes" id="UP000515202">
    <property type="component" value="Unplaced"/>
</dbReference>
<organism evidence="1 2">
    <name type="scientific">Pteropus vampyrus</name>
    <name type="common">Large flying fox</name>
    <dbReference type="NCBI Taxonomy" id="132908"/>
    <lineage>
        <taxon>Eukaryota</taxon>
        <taxon>Metazoa</taxon>
        <taxon>Chordata</taxon>
        <taxon>Craniata</taxon>
        <taxon>Vertebrata</taxon>
        <taxon>Euteleostomi</taxon>
        <taxon>Mammalia</taxon>
        <taxon>Eutheria</taxon>
        <taxon>Laurasiatheria</taxon>
        <taxon>Chiroptera</taxon>
        <taxon>Yinpterochiroptera</taxon>
        <taxon>Pteropodoidea</taxon>
        <taxon>Pteropodidae</taxon>
        <taxon>Pteropodinae</taxon>
        <taxon>Pteropus</taxon>
    </lineage>
</organism>
<evidence type="ECO:0000313" key="1">
    <source>
        <dbReference type="Proteomes" id="UP000515202"/>
    </source>
</evidence>
<sequence length="121" mass="13119">MDASLESLQNIDMMDVSVLEEAEVENSNAPDFGEDGTDSILDALCESKEYVAAQLRELPAQLPEHAVDGEGFESTLDASSLDFRVPPVRDHLVVQGWEFCVSGQLPVAGEDACVYVARTIC</sequence>
<gene>
    <name evidence="2" type="primary">LOC105310809</name>
</gene>
<proteinExistence type="predicted"/>
<evidence type="ECO:0000313" key="2">
    <source>
        <dbReference type="RefSeq" id="XP_011385216.2"/>
    </source>
</evidence>